<sequence length="63" mass="7398">MDNATNLRTNGMLFSQIQQLQGIAWRGRRDSNLFPPSNISYLTTKPMRTFAYKWIICVQIVYK</sequence>
<dbReference type="EMBL" id="UINC01096204">
    <property type="protein sequence ID" value="SVC52896.1"/>
    <property type="molecule type" value="Genomic_DNA"/>
</dbReference>
<dbReference type="AlphaFoldDB" id="A0A382MVU5"/>
<evidence type="ECO:0000313" key="1">
    <source>
        <dbReference type="EMBL" id="SVC52896.1"/>
    </source>
</evidence>
<gene>
    <name evidence="1" type="ORF">METZ01_LOCUS305750</name>
</gene>
<protein>
    <submittedName>
        <fullName evidence="1">Uncharacterized protein</fullName>
    </submittedName>
</protein>
<reference evidence="1" key="1">
    <citation type="submission" date="2018-05" db="EMBL/GenBank/DDBJ databases">
        <authorList>
            <person name="Lanie J.A."/>
            <person name="Ng W.-L."/>
            <person name="Kazmierczak K.M."/>
            <person name="Andrzejewski T.M."/>
            <person name="Davidsen T.M."/>
            <person name="Wayne K.J."/>
            <person name="Tettelin H."/>
            <person name="Glass J.I."/>
            <person name="Rusch D."/>
            <person name="Podicherti R."/>
            <person name="Tsui H.-C.T."/>
            <person name="Winkler M.E."/>
        </authorList>
    </citation>
    <scope>NUCLEOTIDE SEQUENCE</scope>
</reference>
<name>A0A382MVU5_9ZZZZ</name>
<organism evidence="1">
    <name type="scientific">marine metagenome</name>
    <dbReference type="NCBI Taxonomy" id="408172"/>
    <lineage>
        <taxon>unclassified sequences</taxon>
        <taxon>metagenomes</taxon>
        <taxon>ecological metagenomes</taxon>
    </lineage>
</organism>
<proteinExistence type="predicted"/>
<accession>A0A382MVU5</accession>